<keyword evidence="3" id="KW-1185">Reference proteome</keyword>
<evidence type="ECO:0000313" key="2">
    <source>
        <dbReference type="EMBL" id="MCO6158703.1"/>
    </source>
</evidence>
<gene>
    <name evidence="2" type="ORF">NF685_01505</name>
</gene>
<dbReference type="RefSeq" id="WP_252848300.1">
    <property type="nucleotide sequence ID" value="NZ_BAPW01000034.1"/>
</dbReference>
<keyword evidence="1" id="KW-0732">Signal</keyword>
<dbReference type="PROSITE" id="PS50007">
    <property type="entry name" value="PIPLC_X_DOMAIN"/>
    <property type="match status" value="1"/>
</dbReference>
<dbReference type="Proteomes" id="UP001523401">
    <property type="component" value="Unassembled WGS sequence"/>
</dbReference>
<organism evidence="2 3">
    <name type="scientific">Asaia lannensis NBRC 102526</name>
    <dbReference type="NCBI Taxonomy" id="1307926"/>
    <lineage>
        <taxon>Bacteria</taxon>
        <taxon>Pseudomonadati</taxon>
        <taxon>Pseudomonadota</taxon>
        <taxon>Alphaproteobacteria</taxon>
        <taxon>Acetobacterales</taxon>
        <taxon>Acetobacteraceae</taxon>
        <taxon>Asaia</taxon>
    </lineage>
</organism>
<feature type="signal peptide" evidence="1">
    <location>
        <begin position="1"/>
        <end position="23"/>
    </location>
</feature>
<dbReference type="CDD" id="cd08589">
    <property type="entry name" value="PI-PLCc_SaPLC1_like"/>
    <property type="match status" value="1"/>
</dbReference>
<dbReference type="EMBL" id="JAMXQU010000001">
    <property type="protein sequence ID" value="MCO6158703.1"/>
    <property type="molecule type" value="Genomic_DNA"/>
</dbReference>
<protein>
    <submittedName>
        <fullName evidence="2">Phosphatidylinositol-specific phospholipase C1-like protein</fullName>
    </submittedName>
</protein>
<dbReference type="InterPro" id="IPR032075">
    <property type="entry name" value="PI-PLC-C1"/>
</dbReference>
<proteinExistence type="predicted"/>
<dbReference type="SUPFAM" id="SSF51695">
    <property type="entry name" value="PLC-like phosphodiesterases"/>
    <property type="match status" value="1"/>
</dbReference>
<name>A0ABT1CCW2_9PROT</name>
<feature type="chain" id="PRO_5046113362" evidence="1">
    <location>
        <begin position="24"/>
        <end position="390"/>
    </location>
</feature>
<evidence type="ECO:0000256" key="1">
    <source>
        <dbReference type="SAM" id="SignalP"/>
    </source>
</evidence>
<sequence length="390" mass="43577">MKRLAPFFMTTTLFALPVHNACADDTIRLNQIQLVGTHNSYRAAMSPVTMAWLRKVAPEAAITLDYHHEPLAAQLDHGVRQIELDLYADTQGGRYAHPKGPAWQKAAGLTPDPETSSPDIMQGTDFKVMHIVDIDQRSTCQPLRACLEIIRDWSDRHPNHVPIFVDLETKQAAPPGKVPFTAPEIFTPATYDKLDAELLSVFGRHRILAPDDVRGDAPSLDEAIRTRGWPGLDHARGKIVFLFERPHDTARYLVGHPALEGRLIFPNGKPGEPECAFTEINEGFVGKKIADFEPVDNVRAAHIIPPLVREGYLIRTRADGDTLEARRNDLERRRVALESGAQLVSTDYPLHEPAPWHDYVVTFPHGATIRCNPVNAPEHCADSQLEPVRR</sequence>
<dbReference type="Pfam" id="PF16670">
    <property type="entry name" value="PI-PLC-C1"/>
    <property type="match status" value="1"/>
</dbReference>
<comment type="caution">
    <text evidence="2">The sequence shown here is derived from an EMBL/GenBank/DDBJ whole genome shotgun (WGS) entry which is preliminary data.</text>
</comment>
<dbReference type="InterPro" id="IPR017946">
    <property type="entry name" value="PLC-like_Pdiesterase_TIM-brl"/>
</dbReference>
<accession>A0ABT1CCW2</accession>
<reference evidence="2 3" key="1">
    <citation type="submission" date="2022-06" db="EMBL/GenBank/DDBJ databases">
        <title>Whole-genome of Asaia lannensis strain LMG 27011T.</title>
        <authorList>
            <person name="Sombolestani A."/>
        </authorList>
    </citation>
    <scope>NUCLEOTIDE SEQUENCE [LARGE SCALE GENOMIC DNA]</scope>
    <source>
        <strain evidence="2 3">NBRC 102526</strain>
    </source>
</reference>
<evidence type="ECO:0000313" key="3">
    <source>
        <dbReference type="Proteomes" id="UP001523401"/>
    </source>
</evidence>
<dbReference type="Gene3D" id="3.20.20.190">
    <property type="entry name" value="Phosphatidylinositol (PI) phosphodiesterase"/>
    <property type="match status" value="1"/>
</dbReference>